<reference evidence="1 2" key="1">
    <citation type="journal article" date="2015" name="Genome Announc.">
        <title>Draft Genome Sequence of Filamentous Marine Cyanobacterium Lyngbya confervoides Strain BDU141951.</title>
        <authorList>
            <person name="Chandrababunaidu M.M."/>
            <person name="Sen D."/>
            <person name="Tripathy S."/>
        </authorList>
    </citation>
    <scope>NUCLEOTIDE SEQUENCE [LARGE SCALE GENOMIC DNA]</scope>
    <source>
        <strain evidence="1 2">BDU141951</strain>
    </source>
</reference>
<evidence type="ECO:0000313" key="1">
    <source>
        <dbReference type="EMBL" id="MCM1984980.1"/>
    </source>
</evidence>
<keyword evidence="2" id="KW-1185">Reference proteome</keyword>
<proteinExistence type="predicted"/>
<protein>
    <submittedName>
        <fullName evidence="1">Uncharacterized protein</fullName>
    </submittedName>
</protein>
<dbReference type="Proteomes" id="UP000031561">
    <property type="component" value="Unassembled WGS sequence"/>
</dbReference>
<evidence type="ECO:0000313" key="2">
    <source>
        <dbReference type="Proteomes" id="UP000031561"/>
    </source>
</evidence>
<dbReference type="RefSeq" id="WP_166277562.1">
    <property type="nucleotide sequence ID" value="NZ_JTHE03000109.1"/>
</dbReference>
<comment type="caution">
    <text evidence="1">The sequence shown here is derived from an EMBL/GenBank/DDBJ whole genome shotgun (WGS) entry which is preliminary data.</text>
</comment>
<dbReference type="AlphaFoldDB" id="A0ABD4T9H8"/>
<organism evidence="1 2">
    <name type="scientific">Lyngbya confervoides BDU141951</name>
    <dbReference type="NCBI Taxonomy" id="1574623"/>
    <lineage>
        <taxon>Bacteria</taxon>
        <taxon>Bacillati</taxon>
        <taxon>Cyanobacteriota</taxon>
        <taxon>Cyanophyceae</taxon>
        <taxon>Oscillatoriophycideae</taxon>
        <taxon>Oscillatoriales</taxon>
        <taxon>Microcoleaceae</taxon>
        <taxon>Lyngbya</taxon>
    </lineage>
</organism>
<sequence length="105" mass="11836">MHNQILQIQTEGLPHRVCEMLWFPKAAEIESLLLLFKTGFGSDCLLLSQPADRISSLFQFCLWIHPLPICITALTERYVIDSMAPTILAGFAQEVLEYLLAKGSE</sequence>
<accession>A0ABD4T9H8</accession>
<gene>
    <name evidence="1" type="ORF">QQ91_0019350</name>
</gene>
<dbReference type="EMBL" id="JTHE03000109">
    <property type="protein sequence ID" value="MCM1984980.1"/>
    <property type="molecule type" value="Genomic_DNA"/>
</dbReference>
<name>A0ABD4T9H8_9CYAN</name>